<dbReference type="RefSeq" id="XP_049129929.1">
    <property type="nucleotide sequence ID" value="XM_049273972.1"/>
</dbReference>
<reference evidence="2 3" key="1">
    <citation type="submission" date="2022-03" db="EMBL/GenBank/DDBJ databases">
        <title>Genome data of Colletotrichum spp.</title>
        <authorList>
            <person name="Utami Y.D."/>
            <person name="Hiruma K."/>
        </authorList>
    </citation>
    <scope>NUCLEOTIDE SEQUENCE [LARGE SCALE GENOMIC DNA]</scope>
    <source>
        <strain evidence="2 3">MAFF 239500</strain>
    </source>
</reference>
<dbReference type="AlphaFoldDB" id="A0AA37UI95"/>
<proteinExistence type="predicted"/>
<sequence>MAGQMTRGEGPKRFTYSTSLDEHRIRLITIKSIPDGSSTTHEETPPDLVMKAYALSDRPLYAGLSYTWGPAEFDTEDAEEDRLISLNGEAFHVRPNLYDALLQLRETFPDAVFWIDAICINQKDLRERETQVGIMDIIYAGALQTIAWLGKGGPKITRAANILAIIAHTDDEAWGTLG</sequence>
<dbReference type="Proteomes" id="UP001055115">
    <property type="component" value="Unassembled WGS sequence"/>
</dbReference>
<dbReference type="InterPro" id="IPR052895">
    <property type="entry name" value="HetReg/Transcr_Mod"/>
</dbReference>
<dbReference type="PANTHER" id="PTHR24148">
    <property type="entry name" value="ANKYRIN REPEAT DOMAIN-CONTAINING PROTEIN 39 HOMOLOG-RELATED"/>
    <property type="match status" value="1"/>
</dbReference>
<gene>
    <name evidence="2" type="ORF">ColSpa_07760</name>
</gene>
<comment type="caution">
    <text evidence="2">The sequence shown here is derived from an EMBL/GenBank/DDBJ whole genome shotgun (WGS) entry which is preliminary data.</text>
</comment>
<dbReference type="InterPro" id="IPR010730">
    <property type="entry name" value="HET"/>
</dbReference>
<accession>A0AA37UI95</accession>
<organism evidence="2 3">
    <name type="scientific">Colletotrichum spaethianum</name>
    <dbReference type="NCBI Taxonomy" id="700344"/>
    <lineage>
        <taxon>Eukaryota</taxon>
        <taxon>Fungi</taxon>
        <taxon>Dikarya</taxon>
        <taxon>Ascomycota</taxon>
        <taxon>Pezizomycotina</taxon>
        <taxon>Sordariomycetes</taxon>
        <taxon>Hypocreomycetidae</taxon>
        <taxon>Glomerellales</taxon>
        <taxon>Glomerellaceae</taxon>
        <taxon>Colletotrichum</taxon>
        <taxon>Colletotrichum spaethianum species complex</taxon>
    </lineage>
</organism>
<feature type="domain" description="Heterokaryon incompatibility" evidence="1">
    <location>
        <begin position="61"/>
        <end position="155"/>
    </location>
</feature>
<protein>
    <submittedName>
        <fullName evidence="2">Heterokaryon incompatibility protein 6, OR allele</fullName>
    </submittedName>
</protein>
<keyword evidence="3" id="KW-1185">Reference proteome</keyword>
<dbReference type="GeneID" id="73328562"/>
<evidence type="ECO:0000313" key="3">
    <source>
        <dbReference type="Proteomes" id="UP001055115"/>
    </source>
</evidence>
<dbReference type="EMBL" id="BQXU01000020">
    <property type="protein sequence ID" value="GKT47579.1"/>
    <property type="molecule type" value="Genomic_DNA"/>
</dbReference>
<name>A0AA37UI95_9PEZI</name>
<dbReference type="Pfam" id="PF06985">
    <property type="entry name" value="HET"/>
    <property type="match status" value="1"/>
</dbReference>
<dbReference type="PANTHER" id="PTHR24148:SF73">
    <property type="entry name" value="HET DOMAIN PROTEIN (AFU_ORTHOLOGUE AFUA_8G01020)"/>
    <property type="match status" value="1"/>
</dbReference>
<evidence type="ECO:0000313" key="2">
    <source>
        <dbReference type="EMBL" id="GKT47579.1"/>
    </source>
</evidence>
<evidence type="ECO:0000259" key="1">
    <source>
        <dbReference type="Pfam" id="PF06985"/>
    </source>
</evidence>